<dbReference type="EMBL" id="FRBI01000042">
    <property type="protein sequence ID" value="SHN34868.1"/>
    <property type="molecule type" value="Genomic_DNA"/>
</dbReference>
<dbReference type="AlphaFoldDB" id="A0A1M7QYN8"/>
<proteinExistence type="predicted"/>
<dbReference type="RefSeq" id="WP_200804607.1">
    <property type="nucleotide sequence ID" value="NZ_FRBI01000042.1"/>
</dbReference>
<dbReference type="EMBL" id="FRBI01000052">
    <property type="protein sequence ID" value="SHN37350.1"/>
    <property type="molecule type" value="Genomic_DNA"/>
</dbReference>
<protein>
    <recommendedName>
        <fullName evidence="4">Transposase</fullName>
    </recommendedName>
</protein>
<sequence length="45" mass="5268">MTVTADALHTHRDHARYLVETKKAHYAFTVKKNQKGLHEQLRILP</sequence>
<keyword evidence="3" id="KW-1185">Reference proteome</keyword>
<evidence type="ECO:0008006" key="4">
    <source>
        <dbReference type="Google" id="ProtNLM"/>
    </source>
</evidence>
<accession>A0A1M7QYN8</accession>
<evidence type="ECO:0000313" key="3">
    <source>
        <dbReference type="Proteomes" id="UP000184111"/>
    </source>
</evidence>
<reference evidence="2 3" key="1">
    <citation type="submission" date="2016-11" db="EMBL/GenBank/DDBJ databases">
        <authorList>
            <person name="Jaros S."/>
            <person name="Januszkiewicz K."/>
            <person name="Wedrychowicz H."/>
        </authorList>
    </citation>
    <scope>NUCLEOTIDE SEQUENCE [LARGE SCALE GENOMIC DNA]</scope>
    <source>
        <strain evidence="2 3">CGMCC 4.2025</strain>
    </source>
</reference>
<dbReference type="STRING" id="310782.SAMN05216499_1422"/>
<organism evidence="2 3">
    <name type="scientific">Actinacidiphila paucisporea</name>
    <dbReference type="NCBI Taxonomy" id="310782"/>
    <lineage>
        <taxon>Bacteria</taxon>
        <taxon>Bacillati</taxon>
        <taxon>Actinomycetota</taxon>
        <taxon>Actinomycetes</taxon>
        <taxon>Kitasatosporales</taxon>
        <taxon>Streptomycetaceae</taxon>
        <taxon>Actinacidiphila</taxon>
    </lineage>
</organism>
<evidence type="ECO:0000313" key="1">
    <source>
        <dbReference type="EMBL" id="SHN34868.1"/>
    </source>
</evidence>
<evidence type="ECO:0000313" key="2">
    <source>
        <dbReference type="EMBL" id="SHN37350.1"/>
    </source>
</evidence>
<gene>
    <name evidence="1" type="ORF">SAMN05216499_1422</name>
    <name evidence="2" type="ORF">SAMN05216499_1528</name>
</gene>
<name>A0A1M7QYN8_9ACTN</name>
<dbReference type="Proteomes" id="UP000184111">
    <property type="component" value="Unassembled WGS sequence"/>
</dbReference>